<name>A0A8T2TVE2_CERRI</name>
<feature type="transmembrane region" description="Helical" evidence="2">
    <location>
        <begin position="94"/>
        <end position="118"/>
    </location>
</feature>
<evidence type="ECO:0008006" key="7">
    <source>
        <dbReference type="Google" id="ProtNLM"/>
    </source>
</evidence>
<dbReference type="PANTHER" id="PTHR13018:SF141">
    <property type="entry name" value="OS01G0950900 PROTEIN"/>
    <property type="match status" value="1"/>
</dbReference>
<proteinExistence type="predicted"/>
<comment type="caution">
    <text evidence="5">The sequence shown here is derived from an EMBL/GenBank/DDBJ whole genome shotgun (WGS) entry which is preliminary data.</text>
</comment>
<feature type="transmembrane region" description="Helical" evidence="2">
    <location>
        <begin position="361"/>
        <end position="388"/>
    </location>
</feature>
<organism evidence="5 6">
    <name type="scientific">Ceratopteris richardii</name>
    <name type="common">Triangle waterfern</name>
    <dbReference type="NCBI Taxonomy" id="49495"/>
    <lineage>
        <taxon>Eukaryota</taxon>
        <taxon>Viridiplantae</taxon>
        <taxon>Streptophyta</taxon>
        <taxon>Embryophyta</taxon>
        <taxon>Tracheophyta</taxon>
        <taxon>Polypodiopsida</taxon>
        <taxon>Polypodiidae</taxon>
        <taxon>Polypodiales</taxon>
        <taxon>Pteridineae</taxon>
        <taxon>Pteridaceae</taxon>
        <taxon>Parkerioideae</taxon>
        <taxon>Ceratopteris</taxon>
    </lineage>
</organism>
<evidence type="ECO:0000256" key="2">
    <source>
        <dbReference type="SAM" id="Phobius"/>
    </source>
</evidence>
<evidence type="ECO:0000313" key="6">
    <source>
        <dbReference type="Proteomes" id="UP000825935"/>
    </source>
</evidence>
<sequence>MAVPSKVSGLALTALINIVLEVLFFALYSIFRKQPSNANIYLAARIQREKGSSSHGTHRRFALENYLPSSDWLKEAWKLSEDEIMKIAGLDSLVLIRIYVFCFRFFGACTILGLLVLVPVNYYQGQTIDIDNITNVSLDAFTISNVENGSERLWAHLSFLYVISFLAYSMLYLEYRHIAKRRIYHLQIVQPKPGQFTILVRAVPKSSHQSYSQQVDDFFCTYYPDTYLLQQSVYASTRWQKLLGEIEWVAREIQFLKLLPARERIPLRTGFLGLSGRRDPLKYYIGQIEELKDKLKKFQATFFETRSEIPVSFVSFRTRWSATVAAYMHLTSKPSTWVTDLAPEPSDVNWRSLSISFSLLWMIRIIVGIIFVFITILFFVPAGMAWTLGTLENLKTLFPFATKVLSM</sequence>
<dbReference type="PANTHER" id="PTHR13018">
    <property type="entry name" value="PROBABLE MEMBRANE PROTEIN DUF221-RELATED"/>
    <property type="match status" value="1"/>
</dbReference>
<dbReference type="AlphaFoldDB" id="A0A8T2TVE2"/>
<dbReference type="InterPro" id="IPR027815">
    <property type="entry name" value="CSC1/OSCA1-like_cyt"/>
</dbReference>
<dbReference type="OrthoDB" id="1689567at2759"/>
<evidence type="ECO:0000256" key="1">
    <source>
        <dbReference type="SAM" id="Coils"/>
    </source>
</evidence>
<keyword evidence="6" id="KW-1185">Reference proteome</keyword>
<protein>
    <recommendedName>
        <fullName evidence="7">CSC1-like protein</fullName>
    </recommendedName>
</protein>
<feature type="domain" description="CSC1/OSCA1-like cytosolic" evidence="4">
    <location>
        <begin position="195"/>
        <end position="351"/>
    </location>
</feature>
<feature type="domain" description="CSC1/OSCA1-like N-terminal transmembrane" evidence="3">
    <location>
        <begin position="12"/>
        <end position="172"/>
    </location>
</feature>
<dbReference type="OMA" id="ERDAITY"/>
<dbReference type="Proteomes" id="UP000825935">
    <property type="component" value="Chromosome 10"/>
</dbReference>
<feature type="transmembrane region" description="Helical" evidence="2">
    <location>
        <begin position="153"/>
        <end position="173"/>
    </location>
</feature>
<accession>A0A8T2TVE2</accession>
<dbReference type="EMBL" id="CM035415">
    <property type="protein sequence ID" value="KAH7426832.1"/>
    <property type="molecule type" value="Genomic_DNA"/>
</dbReference>
<evidence type="ECO:0000259" key="3">
    <source>
        <dbReference type="Pfam" id="PF13967"/>
    </source>
</evidence>
<feature type="transmembrane region" description="Helical" evidence="2">
    <location>
        <begin position="12"/>
        <end position="31"/>
    </location>
</feature>
<dbReference type="InterPro" id="IPR045122">
    <property type="entry name" value="Csc1-like"/>
</dbReference>
<keyword evidence="2" id="KW-0812">Transmembrane</keyword>
<dbReference type="Pfam" id="PF13967">
    <property type="entry name" value="RSN1_TM"/>
    <property type="match status" value="1"/>
</dbReference>
<keyword evidence="1" id="KW-0175">Coiled coil</keyword>
<reference evidence="5" key="1">
    <citation type="submission" date="2021-08" db="EMBL/GenBank/DDBJ databases">
        <title>WGS assembly of Ceratopteris richardii.</title>
        <authorList>
            <person name="Marchant D.B."/>
            <person name="Chen G."/>
            <person name="Jenkins J."/>
            <person name="Shu S."/>
            <person name="Leebens-Mack J."/>
            <person name="Grimwood J."/>
            <person name="Schmutz J."/>
            <person name="Soltis P."/>
            <person name="Soltis D."/>
            <person name="Chen Z.-H."/>
        </authorList>
    </citation>
    <scope>NUCLEOTIDE SEQUENCE</scope>
    <source>
        <strain evidence="5">Whitten #5841</strain>
        <tissue evidence="5">Leaf</tissue>
    </source>
</reference>
<evidence type="ECO:0000313" key="5">
    <source>
        <dbReference type="EMBL" id="KAH7426832.1"/>
    </source>
</evidence>
<evidence type="ECO:0000259" key="4">
    <source>
        <dbReference type="Pfam" id="PF14703"/>
    </source>
</evidence>
<dbReference type="Pfam" id="PF14703">
    <property type="entry name" value="PHM7_cyt"/>
    <property type="match status" value="1"/>
</dbReference>
<keyword evidence="2" id="KW-0472">Membrane</keyword>
<dbReference type="InterPro" id="IPR032880">
    <property type="entry name" value="CSC1/OSCA1-like_N"/>
</dbReference>
<dbReference type="GO" id="GO:0005227">
    <property type="term" value="F:calcium-activated cation channel activity"/>
    <property type="evidence" value="ECO:0007669"/>
    <property type="project" value="InterPro"/>
</dbReference>
<feature type="coiled-coil region" evidence="1">
    <location>
        <begin position="281"/>
        <end position="308"/>
    </location>
</feature>
<gene>
    <name evidence="5" type="ORF">KP509_10G019000</name>
</gene>
<keyword evidence="2" id="KW-1133">Transmembrane helix</keyword>
<dbReference type="GO" id="GO:0005886">
    <property type="term" value="C:plasma membrane"/>
    <property type="evidence" value="ECO:0007669"/>
    <property type="project" value="TreeGrafter"/>
</dbReference>